<keyword evidence="3" id="KW-1185">Reference proteome</keyword>
<keyword evidence="1" id="KW-0812">Transmembrane</keyword>
<comment type="caution">
    <text evidence="2">The sequence shown here is derived from an EMBL/GenBank/DDBJ whole genome shotgun (WGS) entry which is preliminary data.</text>
</comment>
<gene>
    <name evidence="2" type="ORF">H2201_003104</name>
</gene>
<accession>A0ABQ9NZG0</accession>
<evidence type="ECO:0000313" key="3">
    <source>
        <dbReference type="Proteomes" id="UP001172684"/>
    </source>
</evidence>
<sequence length="481" mass="53165">MSRTTTLLGIFGPVVVSAIPQRGNFIGMAQCSSRPGITRMTVEQCERDCGTGWHPYEKWEVVGAMGTWVIPLFVLVGNMHFSNSALDLFSLSSPPVPASGGSESDAARTAWSVFINYGFVASHLLGNPIDVIWSHLEKLEHMRQIREQRQEPGRPRDNAALAIICIILDDFEFDHGTRYTAETAAPRKLSEILVSHKDSLEHAARVKFLKKCRDAAFHLADTRTSSTRRAALAVIAYAVALFISLASAMAQNSAAVHTPHTLALRELYYWLISAIALSSATGAFPTEYTARAALKDVLPAISDSEFKLAPLKIWTGGSYCYRPHKLIKRRSIPLLGLSILAVGGAWAFSFTMSWITPTRGLGCRSFMELGFFGAWVLNFFVSYCIARIVHRKWPKAAFVATFVCWFNSCKCWAAFWTISGAAAHYVPVDLAAKEQALAPTYFALLACALGLQVLLSGGILKYYRRELWLIYGGPWEGRVPK</sequence>
<feature type="transmembrane region" description="Helical" evidence="1">
    <location>
        <begin position="230"/>
        <end position="247"/>
    </location>
</feature>
<name>A0ABQ9NZG0_9PEZI</name>
<keyword evidence="1" id="KW-1133">Transmembrane helix</keyword>
<feature type="transmembrane region" description="Helical" evidence="1">
    <location>
        <begin position="369"/>
        <end position="389"/>
    </location>
</feature>
<feature type="transmembrane region" description="Helical" evidence="1">
    <location>
        <begin position="267"/>
        <end position="285"/>
    </location>
</feature>
<evidence type="ECO:0000256" key="1">
    <source>
        <dbReference type="SAM" id="Phobius"/>
    </source>
</evidence>
<protein>
    <submittedName>
        <fullName evidence="2">Uncharacterized protein</fullName>
    </submittedName>
</protein>
<dbReference type="Proteomes" id="UP001172684">
    <property type="component" value="Unassembled WGS sequence"/>
</dbReference>
<feature type="transmembrane region" description="Helical" evidence="1">
    <location>
        <begin position="438"/>
        <end position="460"/>
    </location>
</feature>
<reference evidence="2" key="1">
    <citation type="submission" date="2022-10" db="EMBL/GenBank/DDBJ databases">
        <title>Culturing micro-colonial fungi from biological soil crusts in the Mojave desert and describing Neophaeococcomyces mojavensis, and introducing the new genera and species Taxawa tesnikishii.</title>
        <authorList>
            <person name="Kurbessoian T."/>
            <person name="Stajich J.E."/>
        </authorList>
    </citation>
    <scope>NUCLEOTIDE SEQUENCE</scope>
    <source>
        <strain evidence="2">TK_1</strain>
    </source>
</reference>
<proteinExistence type="predicted"/>
<keyword evidence="1" id="KW-0472">Membrane</keyword>
<feature type="transmembrane region" description="Helical" evidence="1">
    <location>
        <begin position="332"/>
        <end position="349"/>
    </location>
</feature>
<evidence type="ECO:0000313" key="2">
    <source>
        <dbReference type="EMBL" id="KAJ9666700.1"/>
    </source>
</evidence>
<organism evidence="2 3">
    <name type="scientific">Coniosporium apollinis</name>
    <dbReference type="NCBI Taxonomy" id="61459"/>
    <lineage>
        <taxon>Eukaryota</taxon>
        <taxon>Fungi</taxon>
        <taxon>Dikarya</taxon>
        <taxon>Ascomycota</taxon>
        <taxon>Pezizomycotina</taxon>
        <taxon>Dothideomycetes</taxon>
        <taxon>Dothideomycetes incertae sedis</taxon>
        <taxon>Coniosporium</taxon>
    </lineage>
</organism>
<feature type="transmembrane region" description="Helical" evidence="1">
    <location>
        <begin position="396"/>
        <end position="418"/>
    </location>
</feature>
<dbReference type="EMBL" id="JAPDRL010000017">
    <property type="protein sequence ID" value="KAJ9666700.1"/>
    <property type="molecule type" value="Genomic_DNA"/>
</dbReference>